<evidence type="ECO:0000313" key="1">
    <source>
        <dbReference type="EMBL" id="APW58632.1"/>
    </source>
</evidence>
<reference evidence="2" key="1">
    <citation type="submission" date="2016-12" db="EMBL/GenBank/DDBJ databases">
        <title>Comparative genomics of four Isosphaeraceae planctomycetes: a common pool of plasmids and glycoside hydrolase genes.</title>
        <authorList>
            <person name="Ivanova A."/>
        </authorList>
    </citation>
    <scope>NUCLEOTIDE SEQUENCE [LARGE SCALE GENOMIC DNA]</scope>
    <source>
        <strain evidence="2">PX4</strain>
    </source>
</reference>
<dbReference type="EMBL" id="CP019082">
    <property type="protein sequence ID" value="APW58632.1"/>
    <property type="molecule type" value="Genomic_DNA"/>
</dbReference>
<sequence length="89" mass="10090">MSQPAHKFRFQNLSVTIWRNKNDKGTWYTVNPARSYKAGDETWKETDSLGADDLLIMAELHRMAFAWIAKQMAADATARKAREAADSAD</sequence>
<protein>
    <submittedName>
        <fullName evidence="1">Uncharacterized protein</fullName>
    </submittedName>
</protein>
<keyword evidence="2" id="KW-1185">Reference proteome</keyword>
<gene>
    <name evidence="1" type="ORF">BSF38_00030</name>
</gene>
<dbReference type="OrthoDB" id="9797435at2"/>
<evidence type="ECO:0000313" key="2">
    <source>
        <dbReference type="Proteomes" id="UP000186309"/>
    </source>
</evidence>
<name>A0A1U7CI72_9BACT</name>
<proteinExistence type="predicted"/>
<dbReference type="KEGG" id="pbor:BSF38_00030"/>
<dbReference type="STRING" id="1387353.BSF38_00030"/>
<organism evidence="1 2">
    <name type="scientific">Paludisphaera borealis</name>
    <dbReference type="NCBI Taxonomy" id="1387353"/>
    <lineage>
        <taxon>Bacteria</taxon>
        <taxon>Pseudomonadati</taxon>
        <taxon>Planctomycetota</taxon>
        <taxon>Planctomycetia</taxon>
        <taxon>Isosphaerales</taxon>
        <taxon>Isosphaeraceae</taxon>
        <taxon>Paludisphaera</taxon>
    </lineage>
</organism>
<dbReference type="AlphaFoldDB" id="A0A1U7CI72"/>
<dbReference type="RefSeq" id="WP_076342919.1">
    <property type="nucleotide sequence ID" value="NZ_CP019082.1"/>
</dbReference>
<accession>A0A1U7CI72</accession>
<dbReference type="Proteomes" id="UP000186309">
    <property type="component" value="Chromosome"/>
</dbReference>